<proteinExistence type="predicted"/>
<dbReference type="Proteomes" id="UP000046122">
    <property type="component" value="Unassembled WGS sequence"/>
</dbReference>
<dbReference type="InterPro" id="IPR029058">
    <property type="entry name" value="AB_hydrolase_fold"/>
</dbReference>
<organism evidence="1 2">
    <name type="scientific">Mesorhizobium plurifarium</name>
    <dbReference type="NCBI Taxonomy" id="69974"/>
    <lineage>
        <taxon>Bacteria</taxon>
        <taxon>Pseudomonadati</taxon>
        <taxon>Pseudomonadota</taxon>
        <taxon>Alphaproteobacteria</taxon>
        <taxon>Hyphomicrobiales</taxon>
        <taxon>Phyllobacteriaceae</taxon>
        <taxon>Mesorhizobium</taxon>
    </lineage>
</organism>
<dbReference type="SUPFAM" id="SSF53474">
    <property type="entry name" value="alpha/beta-Hydrolases"/>
    <property type="match status" value="1"/>
</dbReference>
<reference evidence="1 2" key="1">
    <citation type="submission" date="2014-08" db="EMBL/GenBank/DDBJ databases">
        <authorList>
            <person name="Moulin Lionel"/>
        </authorList>
    </citation>
    <scope>NUCLEOTIDE SEQUENCE [LARGE SCALE GENOMIC DNA]</scope>
</reference>
<gene>
    <name evidence="1" type="ORF">MPL3365_130526</name>
</gene>
<name>A0A090G3Q6_MESPL</name>
<dbReference type="AlphaFoldDB" id="A0A090G3Q6"/>
<evidence type="ECO:0008006" key="3">
    <source>
        <dbReference type="Google" id="ProtNLM"/>
    </source>
</evidence>
<dbReference type="EMBL" id="CCNE01000005">
    <property type="protein sequence ID" value="CDX51558.1"/>
    <property type="molecule type" value="Genomic_DNA"/>
</dbReference>
<protein>
    <recommendedName>
        <fullName evidence="3">Serine-threonine protein kinase</fullName>
    </recommendedName>
</protein>
<evidence type="ECO:0000313" key="1">
    <source>
        <dbReference type="EMBL" id="CDX51558.1"/>
    </source>
</evidence>
<accession>A0A090G3Q6</accession>
<sequence>MSLVPAGPYALPGVNMPSWLVRFDKDGECSSPGTAAALVEKIRSGQHSNVLFYSHGWNTDFADAVEQYTRFLRAFEAVVQEHPLPGFSPIFVGLTWPSAWMPSTPGPQMAAVDAEHKLSDADLFEKVLAEIAADISNENRTDFYELIDTGMLAREQALKLAGMMSSIISRPPEEVDGASSEPIAEEGILKLVALMRTAEKGSGKEDVDIDHIGIIGGAVGPLVAASESWDPRDFVRLASLFQMKDRAGRVGSRGVAVLLRNVLSAAQGGVHVFGHSFGAKVVLSALCAPEPLPRQPSSLLLLQPAISHLSFADTVPGRTGSGGYRTALSLVKSPVFTTYSSMDFPLHNVFHLALRRPSDLGELQVGAAGEPPGRYAALGGYGLRGIEDRTQIDPIPDAGDDYPALAGYRIVALDGSDKRITSHGDVANSYTAWALRTQIARA</sequence>
<evidence type="ECO:0000313" key="2">
    <source>
        <dbReference type="Proteomes" id="UP000046122"/>
    </source>
</evidence>